<keyword evidence="6" id="KW-1185">Reference proteome</keyword>
<dbReference type="InterPro" id="IPR007331">
    <property type="entry name" value="Htaa"/>
</dbReference>
<feature type="chain" id="PRO_5039484341" evidence="3">
    <location>
        <begin position="32"/>
        <end position="344"/>
    </location>
</feature>
<gene>
    <name evidence="5" type="primary">htaB</name>
    <name evidence="5" type="ordered locus">CRES_0228</name>
</gene>
<evidence type="ECO:0000256" key="3">
    <source>
        <dbReference type="SAM" id="SignalP"/>
    </source>
</evidence>
<accession>F8E2E5</accession>
<sequence length="344" mass="37148">MTFKSLRTTLTAGALTLALGSSALMVPSAAAEEKQGSLPAQCKTLVTGGTFNWGVKRSFRQYIQGNIARGSWSLEGNVKESDPGNRAGKDFQFKFEVDPKTSTIEVNDEGKVTKADIRTKPSKITFEGHKGSLYTNFLNPYVIAEGDGIQGGAGYLAYYVPGKGMTEYTPKDRIEKNRVTGSDVFSKGQGTWTVGTGTIKLDASNMMYVPKPGTDSWKGILEGIDALFMGMYNADYKPELDDINVELTTKKECSPPQTPADDPDSNMKPGGKDTQGAGNHNQGSSNSEMASGHWKKIAEVWNYLLGAAGILGMFAILAHALKVSGVFEGVSKQINDFLHKGKFR</sequence>
<dbReference type="EMBL" id="CP002857">
    <property type="protein sequence ID" value="AEI08591.1"/>
    <property type="molecule type" value="Genomic_DNA"/>
</dbReference>
<reference evidence="5 6" key="1">
    <citation type="journal article" date="2012" name="BMC Genomics">
        <title>Complete genome sequence, lifestyle, and multi-drug resistance of the human pathogen Corynebacterium resistens DSM 45100 isolated from blood samples of a leukemia patient.</title>
        <authorList>
            <person name="Schroder J."/>
            <person name="Maus I."/>
            <person name="Meyer K."/>
            <person name="Wordemann S."/>
            <person name="Blom J."/>
            <person name="Jaenicke S."/>
            <person name="Schneider J."/>
            <person name="Trost E."/>
            <person name="Tauch A."/>
        </authorList>
    </citation>
    <scope>NUCLEOTIDE SEQUENCE [LARGE SCALE GENOMIC DNA]</scope>
    <source>
        <strain evidence="6">DSM 45100 / JCM 12819 / CCUG 50093 / GTC 2026 / SICGH 158</strain>
    </source>
</reference>
<feature type="transmembrane region" description="Helical" evidence="2">
    <location>
        <begin position="300"/>
        <end position="321"/>
    </location>
</feature>
<feature type="signal peptide" evidence="3">
    <location>
        <begin position="1"/>
        <end position="31"/>
    </location>
</feature>
<dbReference type="AlphaFoldDB" id="F8E2E5"/>
<feature type="region of interest" description="Disordered" evidence="1">
    <location>
        <begin position="250"/>
        <end position="289"/>
    </location>
</feature>
<evidence type="ECO:0000313" key="6">
    <source>
        <dbReference type="Proteomes" id="UP000000492"/>
    </source>
</evidence>
<keyword evidence="2" id="KW-0812">Transmembrane</keyword>
<keyword evidence="3" id="KW-0732">Signal</keyword>
<dbReference type="Pfam" id="PF04213">
    <property type="entry name" value="HtaA"/>
    <property type="match status" value="1"/>
</dbReference>
<name>F8E2E5_CORRG</name>
<dbReference type="STRING" id="662755.CRES_0228"/>
<evidence type="ECO:0000313" key="5">
    <source>
        <dbReference type="EMBL" id="AEI08591.1"/>
    </source>
</evidence>
<keyword evidence="2" id="KW-1133">Transmembrane helix</keyword>
<proteinExistence type="predicted"/>
<dbReference type="KEGG" id="crd:CRES_0228"/>
<keyword evidence="5" id="KW-0675">Receptor</keyword>
<keyword evidence="2" id="KW-0472">Membrane</keyword>
<dbReference type="eggNOG" id="ENOG5030HST">
    <property type="taxonomic scope" value="Bacteria"/>
</dbReference>
<dbReference type="Proteomes" id="UP000000492">
    <property type="component" value="Chromosome"/>
</dbReference>
<dbReference type="RefSeq" id="WP_013887620.1">
    <property type="nucleotide sequence ID" value="NC_015673.1"/>
</dbReference>
<evidence type="ECO:0000256" key="2">
    <source>
        <dbReference type="SAM" id="Phobius"/>
    </source>
</evidence>
<evidence type="ECO:0000256" key="1">
    <source>
        <dbReference type="SAM" id="MobiDB-lite"/>
    </source>
</evidence>
<feature type="domain" description="Htaa" evidence="4">
    <location>
        <begin position="48"/>
        <end position="150"/>
    </location>
</feature>
<dbReference type="OrthoDB" id="7210788at2"/>
<protein>
    <submittedName>
        <fullName evidence="5">Cell-surface hemin receptor</fullName>
    </submittedName>
</protein>
<evidence type="ECO:0000259" key="4">
    <source>
        <dbReference type="Pfam" id="PF04213"/>
    </source>
</evidence>
<feature type="compositionally biased region" description="Polar residues" evidence="1">
    <location>
        <begin position="276"/>
        <end position="289"/>
    </location>
</feature>
<dbReference type="HOGENOM" id="CLU_063406_0_0_11"/>
<organism evidence="5 6">
    <name type="scientific">Corynebacterium resistens (strain DSM 45100 / JCM 12819 / GTC 2026 / SICGH 158)</name>
    <dbReference type="NCBI Taxonomy" id="662755"/>
    <lineage>
        <taxon>Bacteria</taxon>
        <taxon>Bacillati</taxon>
        <taxon>Actinomycetota</taxon>
        <taxon>Actinomycetes</taxon>
        <taxon>Mycobacteriales</taxon>
        <taxon>Corynebacteriaceae</taxon>
        <taxon>Corynebacterium</taxon>
    </lineage>
</organism>